<organism evidence="8 9">
    <name type="scientific">Candidatus Mcinerneyibacterium aminivorans</name>
    <dbReference type="NCBI Taxonomy" id="2703815"/>
    <lineage>
        <taxon>Bacteria</taxon>
        <taxon>Candidatus Macinerneyibacteriota</taxon>
        <taxon>Candidatus Mcinerneyibacteria</taxon>
        <taxon>Candidatus Mcinerneyibacteriales</taxon>
        <taxon>Candidatus Mcinerneyibacteriaceae</taxon>
        <taxon>Candidatus Mcinerneyibacterium</taxon>
    </lineage>
</organism>
<dbReference type="FunFam" id="2.30.42.10:FF:000063">
    <property type="entry name" value="Peptidase, S41 family"/>
    <property type="match status" value="1"/>
</dbReference>
<dbReference type="GO" id="GO:0030288">
    <property type="term" value="C:outer membrane-bounded periplasmic space"/>
    <property type="evidence" value="ECO:0007669"/>
    <property type="project" value="TreeGrafter"/>
</dbReference>
<dbReference type="Gene3D" id="3.90.226.10">
    <property type="entry name" value="2-enoyl-CoA Hydratase, Chain A, domain 1"/>
    <property type="match status" value="1"/>
</dbReference>
<comment type="caution">
    <text evidence="8">The sequence shown here is derived from an EMBL/GenBank/DDBJ whole genome shotgun (WGS) entry which is preliminary data.</text>
</comment>
<keyword evidence="4 5" id="KW-0720">Serine protease</keyword>
<dbReference type="Pfam" id="PF03572">
    <property type="entry name" value="Peptidase_S41"/>
    <property type="match status" value="1"/>
</dbReference>
<dbReference type="PROSITE" id="PS50106">
    <property type="entry name" value="PDZ"/>
    <property type="match status" value="1"/>
</dbReference>
<evidence type="ECO:0000313" key="9">
    <source>
        <dbReference type="Proteomes" id="UP000324143"/>
    </source>
</evidence>
<dbReference type="CDD" id="cd07560">
    <property type="entry name" value="Peptidase_S41_CPP"/>
    <property type="match status" value="1"/>
</dbReference>
<protein>
    <submittedName>
        <fullName evidence="8">S41 family peptidase</fullName>
    </submittedName>
</protein>
<evidence type="ECO:0000256" key="4">
    <source>
        <dbReference type="ARBA" id="ARBA00022825"/>
    </source>
</evidence>
<dbReference type="GO" id="GO:0004175">
    <property type="term" value="F:endopeptidase activity"/>
    <property type="evidence" value="ECO:0007669"/>
    <property type="project" value="TreeGrafter"/>
</dbReference>
<dbReference type="SMART" id="SM00228">
    <property type="entry name" value="PDZ"/>
    <property type="match status" value="1"/>
</dbReference>
<keyword evidence="6" id="KW-0812">Transmembrane</keyword>
<sequence length="487" mass="55676">MKKKTWYFLLLIITLLMSINIIIPLNDFFADLSLINDAYHVLQKKYVEPDKLEDKKITYEAIRGMVKTLDEHTVFMDPEQKKIFFSDLEGSFGGVGIQIDKRDNYIVVVSAIEGTPAYQKGIRAGDKIVEVDGESVVGISIDGIMRKLRGEIGTEVKIGIMREGVEEIIDFNIKRAKIEIPSVTAHFMLNDDTGYIRLSQFNETAFDQTLESLKELESKGMKKIVFDLRDNPGGLLEMAYKISNLFIENGKSIVSTKGRDNKLLEEKIADSNTPFKDVEIAVLINDGTASASEIFSGAIKDLKRGILIGQKSYGKGSVQKIYPLSDESSIKVTVAYYFTPSGKCVDKKGIEPDYEVVKKEMSYQMLELVKRDYFSKFAEKYHKNYEIGENFEINPNPYPDFINFLEKESNFDFKDNFIKDEHIRELLANNVENWKNLMLTKIKKELSQRLNYKLITLIKNEMEGRKYLSQNDRYIDKAESILAGGKE</sequence>
<dbReference type="CDD" id="cd06782">
    <property type="entry name" value="cpPDZ_CPP-like"/>
    <property type="match status" value="1"/>
</dbReference>
<evidence type="ECO:0000313" key="8">
    <source>
        <dbReference type="EMBL" id="TYB30367.1"/>
    </source>
</evidence>
<dbReference type="InterPro" id="IPR004447">
    <property type="entry name" value="Peptidase_S41A"/>
</dbReference>
<name>A0A5D0M9J8_9BACT</name>
<reference evidence="8" key="1">
    <citation type="submission" date="2019-08" db="EMBL/GenBank/DDBJ databases">
        <title>Genomic characterization of a novel candidate phylum (ARYD3) from a high temperature, high salinity tertiary oil reservoir in north central Oklahoma, USA.</title>
        <authorList>
            <person name="Youssef N.H."/>
            <person name="Yadav A."/>
            <person name="Elshahed M.S."/>
        </authorList>
    </citation>
    <scope>NUCLEOTIDE SEQUENCE [LARGE SCALE GENOMIC DNA]</scope>
    <source>
        <strain evidence="8">ARYD3</strain>
    </source>
</reference>
<dbReference type="InterPro" id="IPR041489">
    <property type="entry name" value="PDZ_6"/>
</dbReference>
<dbReference type="SUPFAM" id="SSF50156">
    <property type="entry name" value="PDZ domain-like"/>
    <property type="match status" value="1"/>
</dbReference>
<dbReference type="InterPro" id="IPR005151">
    <property type="entry name" value="Tail-specific_protease"/>
</dbReference>
<evidence type="ECO:0000256" key="6">
    <source>
        <dbReference type="SAM" id="Phobius"/>
    </source>
</evidence>
<keyword evidence="6" id="KW-1133">Transmembrane helix</keyword>
<dbReference type="NCBIfam" id="TIGR00225">
    <property type="entry name" value="prc"/>
    <property type="match status" value="1"/>
</dbReference>
<proteinExistence type="inferred from homology"/>
<keyword evidence="3 5" id="KW-0378">Hydrolase</keyword>
<dbReference type="InterPro" id="IPR029045">
    <property type="entry name" value="ClpP/crotonase-like_dom_sf"/>
</dbReference>
<dbReference type="SMART" id="SM00245">
    <property type="entry name" value="TSPc"/>
    <property type="match status" value="1"/>
</dbReference>
<evidence type="ECO:0000259" key="7">
    <source>
        <dbReference type="PROSITE" id="PS50106"/>
    </source>
</evidence>
<feature type="transmembrane region" description="Helical" evidence="6">
    <location>
        <begin position="7"/>
        <end position="25"/>
    </location>
</feature>
<accession>A0A5D0M9J8</accession>
<dbReference type="Gene3D" id="3.30.750.44">
    <property type="match status" value="1"/>
</dbReference>
<dbReference type="GO" id="GO:0006508">
    <property type="term" value="P:proteolysis"/>
    <property type="evidence" value="ECO:0007669"/>
    <property type="project" value="UniProtKB-KW"/>
</dbReference>
<dbReference type="GO" id="GO:0007165">
    <property type="term" value="P:signal transduction"/>
    <property type="evidence" value="ECO:0007669"/>
    <property type="project" value="TreeGrafter"/>
</dbReference>
<dbReference type="PANTHER" id="PTHR32060:SF30">
    <property type="entry name" value="CARBOXY-TERMINAL PROCESSING PROTEASE CTPA"/>
    <property type="match status" value="1"/>
</dbReference>
<evidence type="ECO:0000256" key="5">
    <source>
        <dbReference type="RuleBase" id="RU004404"/>
    </source>
</evidence>
<evidence type="ECO:0000256" key="3">
    <source>
        <dbReference type="ARBA" id="ARBA00022801"/>
    </source>
</evidence>
<dbReference type="Gene3D" id="2.30.42.10">
    <property type="match status" value="1"/>
</dbReference>
<dbReference type="InterPro" id="IPR036034">
    <property type="entry name" value="PDZ_sf"/>
</dbReference>
<dbReference type="InterPro" id="IPR001478">
    <property type="entry name" value="PDZ"/>
</dbReference>
<dbReference type="Pfam" id="PF17820">
    <property type="entry name" value="PDZ_6"/>
    <property type="match status" value="1"/>
</dbReference>
<dbReference type="GO" id="GO:0008236">
    <property type="term" value="F:serine-type peptidase activity"/>
    <property type="evidence" value="ECO:0007669"/>
    <property type="project" value="UniProtKB-KW"/>
</dbReference>
<comment type="similarity">
    <text evidence="1 5">Belongs to the peptidase S41A family.</text>
</comment>
<dbReference type="EMBL" id="VSIX01000139">
    <property type="protein sequence ID" value="TYB30367.1"/>
    <property type="molecule type" value="Genomic_DNA"/>
</dbReference>
<dbReference type="SUPFAM" id="SSF52096">
    <property type="entry name" value="ClpP/crotonase"/>
    <property type="match status" value="1"/>
</dbReference>
<dbReference type="PANTHER" id="PTHR32060">
    <property type="entry name" value="TAIL-SPECIFIC PROTEASE"/>
    <property type="match status" value="1"/>
</dbReference>
<dbReference type="Proteomes" id="UP000324143">
    <property type="component" value="Unassembled WGS sequence"/>
</dbReference>
<keyword evidence="2 5" id="KW-0645">Protease</keyword>
<evidence type="ECO:0000256" key="1">
    <source>
        <dbReference type="ARBA" id="ARBA00009179"/>
    </source>
</evidence>
<feature type="domain" description="PDZ" evidence="7">
    <location>
        <begin position="93"/>
        <end position="149"/>
    </location>
</feature>
<keyword evidence="9" id="KW-1185">Reference proteome</keyword>
<evidence type="ECO:0000256" key="2">
    <source>
        <dbReference type="ARBA" id="ARBA00022670"/>
    </source>
</evidence>
<dbReference type="AlphaFoldDB" id="A0A5D0M9J8"/>
<gene>
    <name evidence="8" type="ORF">FXF47_09525</name>
</gene>
<keyword evidence="6" id="KW-0472">Membrane</keyword>